<dbReference type="PANTHER" id="PTHR37984">
    <property type="entry name" value="PROTEIN CBG26694"/>
    <property type="match status" value="1"/>
</dbReference>
<dbReference type="InterPro" id="IPR043502">
    <property type="entry name" value="DNA/RNA_pol_sf"/>
</dbReference>
<dbReference type="SUPFAM" id="SSF56672">
    <property type="entry name" value="DNA/RNA polymerases"/>
    <property type="match status" value="1"/>
</dbReference>
<name>A0A7J6KUJ2_PEROL</name>
<dbReference type="GO" id="GO:0015074">
    <property type="term" value="P:DNA integration"/>
    <property type="evidence" value="ECO:0007669"/>
    <property type="project" value="InterPro"/>
</dbReference>
<feature type="compositionally biased region" description="Low complexity" evidence="1">
    <location>
        <begin position="426"/>
        <end position="452"/>
    </location>
</feature>
<evidence type="ECO:0000256" key="1">
    <source>
        <dbReference type="SAM" id="MobiDB-lite"/>
    </source>
</evidence>
<dbReference type="Gene3D" id="1.10.340.70">
    <property type="match status" value="1"/>
</dbReference>
<evidence type="ECO:0000313" key="5">
    <source>
        <dbReference type="Proteomes" id="UP000572268"/>
    </source>
</evidence>
<feature type="domain" description="Integrase catalytic" evidence="3">
    <location>
        <begin position="1464"/>
        <end position="1644"/>
    </location>
</feature>
<dbReference type="InterPro" id="IPR041588">
    <property type="entry name" value="Integrase_H2C2"/>
</dbReference>
<dbReference type="SUPFAM" id="SSF53098">
    <property type="entry name" value="Ribonuclease H-like"/>
    <property type="match status" value="1"/>
</dbReference>
<protein>
    <recommendedName>
        <fullName evidence="3">Integrase catalytic domain-containing protein</fullName>
    </recommendedName>
</protein>
<accession>A0A7J6KUJ2</accession>
<keyword evidence="2" id="KW-0812">Transmembrane</keyword>
<dbReference type="InterPro" id="IPR050951">
    <property type="entry name" value="Retrovirus_Pol_polyprotein"/>
</dbReference>
<proteinExistence type="predicted"/>
<comment type="caution">
    <text evidence="4">The sequence shown here is derived from an EMBL/GenBank/DDBJ whole genome shotgun (WGS) entry which is preliminary data.</text>
</comment>
<evidence type="ECO:0000256" key="2">
    <source>
        <dbReference type="SAM" id="Phobius"/>
    </source>
</evidence>
<dbReference type="PROSITE" id="PS50994">
    <property type="entry name" value="INTEGRASE"/>
    <property type="match status" value="1"/>
</dbReference>
<dbReference type="CDD" id="cd00303">
    <property type="entry name" value="retropepsin_like"/>
    <property type="match status" value="1"/>
</dbReference>
<feature type="region of interest" description="Disordered" evidence="1">
    <location>
        <begin position="1"/>
        <end position="26"/>
    </location>
</feature>
<dbReference type="InterPro" id="IPR001584">
    <property type="entry name" value="Integrase_cat-core"/>
</dbReference>
<evidence type="ECO:0000259" key="3">
    <source>
        <dbReference type="PROSITE" id="PS50994"/>
    </source>
</evidence>
<dbReference type="Pfam" id="PF17921">
    <property type="entry name" value="Integrase_H2C2"/>
    <property type="match status" value="1"/>
</dbReference>
<gene>
    <name evidence="4" type="ORF">FOL46_000667</name>
</gene>
<dbReference type="EMBL" id="JABANN010001153">
    <property type="protein sequence ID" value="KAF4650888.1"/>
    <property type="molecule type" value="Genomic_DNA"/>
</dbReference>
<dbReference type="Gene3D" id="3.30.420.10">
    <property type="entry name" value="Ribonuclease H-like superfamily/Ribonuclease H"/>
    <property type="match status" value="1"/>
</dbReference>
<organism evidence="4 5">
    <name type="scientific">Perkinsus olseni</name>
    <name type="common">Perkinsus atlanticus</name>
    <dbReference type="NCBI Taxonomy" id="32597"/>
    <lineage>
        <taxon>Eukaryota</taxon>
        <taxon>Sar</taxon>
        <taxon>Alveolata</taxon>
        <taxon>Perkinsozoa</taxon>
        <taxon>Perkinsea</taxon>
        <taxon>Perkinsida</taxon>
        <taxon>Perkinsidae</taxon>
        <taxon>Perkinsus</taxon>
    </lineage>
</organism>
<sequence>MVKGSVVSTGSKGDHGASSGPQISLNEKNPLDRVKAALAAVPGGGFEELEVEWSHLQTQSTYRQLLAVVGVSANALAWSGLEFTCADKRLGPDPAAFHAAYKLARHRTATRDEAFGQEDGFAVFNYDALCQHLSSATARITGPKWGPLLVGLAAYLPETVVDTALRTNLKEALFTSIGGVEKFNPKSDLLLWTFITKEASKKDYNADVLNGYFTRWTNALKILYDRLVSCWHDYQETEAPRDNNIVLLLGQWASLRFRKIPLSRAFSEERRLAAKIAAIGDDGLNQDCAVKLDFKVRRKNLALIVRSCKAAAEHNGVLELARLIETRAKSDTECTTLVQEYARANGFSDFDRLFGTERFDFTRDDPNGTKDNQKSHRGEKRHRSQQDHGHDKRPKHGHDGKPISSSPSAEESRNNGRDGEHKRRVAPGTATSPSKPSSASTTASTGSAQSAKPTLAEKLKVSSSVLQQRRQAGACLGCGSMEHKLADCPKYGSSKKSDQDRSSTVNVSKTSETSAYFVSVAQSVAGADKVWRMTTMVSPPDELDQQFSVRVGIDSYSACSLVTRLVVDHLQLKVKKLQHPSTLILADGSTIAMDSIVFLRLNHGGYSPVIRCFITDSLPEADVLLGYPDFPSIGIQISVPSASGINEGGISASIDTQVESALFYLTSNIDKWKACPGAPDYRFRLRRLEPWEVKDTSVQTVTLEVEVLPRGPQASNVADAMKSKGNTSKPFDYSIGLYKALSEQARSDYCLEIKNFVDSHWWVPIDQNDHTHSLVSETDIITFPSCQKETKSTRVRACSDARRLNSELARASYNGWSIDQILRLVRARWDPASSSMFILDLRKAFYKIRIAHNKFVRVRTLGRVFVSNRIIFGIRIGPAILSAQVCTLCNAVLTGMLGRPVEVHEVFGLADVISGLTILPYYDDLLVIGPTDLARRFVEIISRIAPQIGAEFPIEKQSQLGLGTAVNHLGVTLSMSNAKELLVSCNSPPVSSVVIGPFISKRSIFSATGAIYDPAYCHAESRLIADHLRSWAGKWKCSWDKQLRLAEPQLDSLRSLIDRAKEGFSNCAHGAIPAEHLYLIGYTDASDKGGGCCLISSRTAEGRPHDNDVVPLEEHARLFDEKQQRWHVNRKEFYWLHRTIRYLVNWAKAFPPSSHNIRGIIVYCDNTAATAWGSADKPRKYDIQAVHRLQDDISDLLSQCQEKLGIPACIRHIAGYLNGEADKLSRLGNSLAVLPAFSDIPVDANGKANIVNALPSCVVFTHDRDCALITPPLRHVDPERMLPVIDPVISIVDTELFPVAAAHVGATQCDDLTGIADMSEADLLEHCRQVLDDEDITNNLKLFGVPVSDLLASFADPDAYPTATRLRLGGATTGPRFRFSEGLLKYKDKQTGGPWLVYLPSTRSRAWALYRYHGNPLLGGHRGSPRAIAAAKADGYWWPTMAKDMNRWIKHCPNCQLGKWYEPYNPQPLVFRRGMTRFSALQLDFMGPMDSFADSNQPPCPGGNMYVMVMIDEGSRAVLSLLVPTTSALIVIMGLLIWFQAYGIPDYVQLDGAGAHVSDELSTFAKTWGFHLAIGIARRPQTQGLVEGIVRDLKCGLQTNAASTARRAVRLFPGTSLYWLSPHNLTVGSDVDGQIDFDQVSTVIKDRYDLYRQLRDERATTAEIHDMMTVVPRYSFEEGDSVRLVRKINGKRVIQGPYEVDHVHPSNRYLYQLRGKSGYVSVGQLLPYKSDEFINDFNYSILPHRALLTQLARPSMPGGVPFLDIKPGHWVFVIRETTTSDAAEPSHDLSVSLVENASPEQLEVVGLDRHRNGSWHPPRARRDRESATFTVGPLDLFGPGFTSTAHRHIPKAVRDWLVSQGIDAF</sequence>
<dbReference type="InterPro" id="IPR036397">
    <property type="entry name" value="RNaseH_sf"/>
</dbReference>
<dbReference type="PANTHER" id="PTHR37984:SF5">
    <property type="entry name" value="PROTEIN NYNRIN-LIKE"/>
    <property type="match status" value="1"/>
</dbReference>
<feature type="transmembrane region" description="Helical" evidence="2">
    <location>
        <begin position="1517"/>
        <end position="1539"/>
    </location>
</feature>
<dbReference type="GO" id="GO:0003676">
    <property type="term" value="F:nucleic acid binding"/>
    <property type="evidence" value="ECO:0007669"/>
    <property type="project" value="InterPro"/>
</dbReference>
<keyword evidence="2" id="KW-1133">Transmembrane helix</keyword>
<dbReference type="Proteomes" id="UP000572268">
    <property type="component" value="Unassembled WGS sequence"/>
</dbReference>
<reference evidence="4 5" key="1">
    <citation type="submission" date="2020-04" db="EMBL/GenBank/DDBJ databases">
        <title>Perkinsus olseni comparative genomics.</title>
        <authorList>
            <person name="Bogema D.R."/>
        </authorList>
    </citation>
    <scope>NUCLEOTIDE SEQUENCE [LARGE SCALE GENOMIC DNA]</scope>
    <source>
        <strain evidence="4">ATCC PRA-31</strain>
    </source>
</reference>
<feature type="compositionally biased region" description="Basic and acidic residues" evidence="1">
    <location>
        <begin position="410"/>
        <end position="421"/>
    </location>
</feature>
<evidence type="ECO:0000313" key="4">
    <source>
        <dbReference type="EMBL" id="KAF4650888.1"/>
    </source>
</evidence>
<feature type="compositionally biased region" description="Polar residues" evidence="1">
    <location>
        <begin position="1"/>
        <end position="11"/>
    </location>
</feature>
<keyword evidence="2" id="KW-0472">Membrane</keyword>
<feature type="region of interest" description="Disordered" evidence="1">
    <location>
        <begin position="359"/>
        <end position="454"/>
    </location>
</feature>
<feature type="compositionally biased region" description="Basic and acidic residues" evidence="1">
    <location>
        <begin position="359"/>
        <end position="376"/>
    </location>
</feature>
<dbReference type="InterPro" id="IPR012337">
    <property type="entry name" value="RNaseH-like_sf"/>
</dbReference>